<dbReference type="HOGENOM" id="CLU_2248052_0_0_11"/>
<dbReference type="EMBL" id="CP006997">
    <property type="protein sequence ID" value="AHD24246.1"/>
    <property type="molecule type" value="Genomic_DNA"/>
</dbReference>
<feature type="region of interest" description="Disordered" evidence="1">
    <location>
        <begin position="84"/>
        <end position="104"/>
    </location>
</feature>
<proteinExistence type="predicted"/>
<geneLocation type="plasmid" evidence="3">
    <name>1</name>
</geneLocation>
<evidence type="ECO:0000313" key="3">
    <source>
        <dbReference type="Proteomes" id="UP000018781"/>
    </source>
</evidence>
<gene>
    <name evidence="2" type="ORF">Y013_24985</name>
</gene>
<evidence type="ECO:0000256" key="1">
    <source>
        <dbReference type="SAM" id="MobiDB-lite"/>
    </source>
</evidence>
<protein>
    <submittedName>
        <fullName evidence="2">Uncharacterized protein</fullName>
    </submittedName>
</protein>
<reference evidence="2 3" key="1">
    <citation type="journal article" date="2014" name="Genome Announc.">
        <title>Complete Genome of Rhodococcus pyridinivorans SB3094, a Methyl-Ethyl-Ketone-Degrading Bacterium Used for Bioaugmentation.</title>
        <authorList>
            <person name="Dueholm M.S."/>
            <person name="Albertsen M."/>
            <person name="D'Imperio S."/>
            <person name="Tale V.P."/>
            <person name="Lewis D."/>
            <person name="Nielsen P.H."/>
            <person name="Nielsen J.L."/>
        </authorList>
    </citation>
    <scope>NUCLEOTIDE SEQUENCE [LARGE SCALE GENOMIC DNA]</scope>
    <source>
        <strain evidence="3">SB3094</strain>
        <plasmid evidence="3">1</plasmid>
    </source>
</reference>
<dbReference type="KEGG" id="rpy:Y013_24985"/>
<feature type="compositionally biased region" description="Basic and acidic residues" evidence="1">
    <location>
        <begin position="84"/>
        <end position="98"/>
    </location>
</feature>
<dbReference type="Proteomes" id="UP000018781">
    <property type="component" value="Plasmid unnamed"/>
</dbReference>
<accession>V9XLC1</accession>
<dbReference type="AlphaFoldDB" id="V9XLC1"/>
<sequence length="104" mass="11558">MYGHPMLCLIDTRATDFPPVGGIGIYRGSVWDAEPDPPHPFQSEDLLEYTLHVFTADVAGYLSALRTVLTDLLTPIGRWQIDDPHRITDPRAMGDARARQLPTG</sequence>
<dbReference type="PATRIC" id="fig|1435356.3.peg.5038"/>
<organism evidence="2 3">
    <name type="scientific">Rhodococcus pyridinivorans SB3094</name>
    <dbReference type="NCBI Taxonomy" id="1435356"/>
    <lineage>
        <taxon>Bacteria</taxon>
        <taxon>Bacillati</taxon>
        <taxon>Actinomycetota</taxon>
        <taxon>Actinomycetes</taxon>
        <taxon>Mycobacteriales</taxon>
        <taxon>Nocardiaceae</taxon>
        <taxon>Rhodococcus</taxon>
    </lineage>
</organism>
<keyword evidence="2" id="KW-0614">Plasmid</keyword>
<name>V9XLC1_9NOCA</name>
<evidence type="ECO:0000313" key="2">
    <source>
        <dbReference type="EMBL" id="AHD24246.1"/>
    </source>
</evidence>